<dbReference type="EMBL" id="BAABKN010000005">
    <property type="protein sequence ID" value="GAA4726010.1"/>
    <property type="molecule type" value="Genomic_DNA"/>
</dbReference>
<dbReference type="PANTHER" id="PTHR43459">
    <property type="entry name" value="ENOYL-COA HYDRATASE"/>
    <property type="match status" value="1"/>
</dbReference>
<dbReference type="Pfam" id="PF00378">
    <property type="entry name" value="ECH_1"/>
    <property type="match status" value="1"/>
</dbReference>
<dbReference type="CDD" id="cd06558">
    <property type="entry name" value="crotonase-like"/>
    <property type="match status" value="1"/>
</dbReference>
<organism evidence="1 2">
    <name type="scientific">Nocardioides endophyticus</name>
    <dbReference type="NCBI Taxonomy" id="1353775"/>
    <lineage>
        <taxon>Bacteria</taxon>
        <taxon>Bacillati</taxon>
        <taxon>Actinomycetota</taxon>
        <taxon>Actinomycetes</taxon>
        <taxon>Propionibacteriales</taxon>
        <taxon>Nocardioidaceae</taxon>
        <taxon>Nocardioides</taxon>
    </lineage>
</organism>
<protein>
    <submittedName>
        <fullName evidence="1">Enoyl-CoA hydratase/isomerase family protein</fullName>
    </submittedName>
</protein>
<dbReference type="PANTHER" id="PTHR43459:SF1">
    <property type="entry name" value="EG:BACN32G11.4 PROTEIN"/>
    <property type="match status" value="1"/>
</dbReference>
<proteinExistence type="predicted"/>
<dbReference type="Gene3D" id="3.90.226.10">
    <property type="entry name" value="2-enoyl-CoA Hydratase, Chain A, domain 1"/>
    <property type="match status" value="1"/>
</dbReference>
<sequence>MNHIQSAVADAVGVITMARPRHANAINLHVAEQLTSAVTALLDRDDVHVLLLLGRGEHFCAGGDVKAMAAEPPEWATQVARTMHECIRALHASSKVIVAGAQGAVAGAGLSLALASDLVVATPETRFVAAWHKVGLTPDAGASWLLPRAVGSHRAAAMLVAGREVRGPEALKWGLVTELAAAADLQSRSHALAAEVASGAWRAAGATRSLLRSAWDVTLPSRLGEECQTIGLMRKQNQSELDQFLLSRPQR</sequence>
<dbReference type="InterPro" id="IPR029045">
    <property type="entry name" value="ClpP/crotonase-like_dom_sf"/>
</dbReference>
<gene>
    <name evidence="1" type="ORF">GCM10023350_05910</name>
</gene>
<dbReference type="RefSeq" id="WP_345525078.1">
    <property type="nucleotide sequence ID" value="NZ_BAABKN010000005.1"/>
</dbReference>
<evidence type="ECO:0000313" key="2">
    <source>
        <dbReference type="Proteomes" id="UP001499882"/>
    </source>
</evidence>
<accession>A0ABP8YEG4</accession>
<dbReference type="Proteomes" id="UP001499882">
    <property type="component" value="Unassembled WGS sequence"/>
</dbReference>
<keyword evidence="2" id="KW-1185">Reference proteome</keyword>
<reference evidence="2" key="1">
    <citation type="journal article" date="2019" name="Int. J. Syst. Evol. Microbiol.">
        <title>The Global Catalogue of Microorganisms (GCM) 10K type strain sequencing project: providing services to taxonomists for standard genome sequencing and annotation.</title>
        <authorList>
            <consortium name="The Broad Institute Genomics Platform"/>
            <consortium name="The Broad Institute Genome Sequencing Center for Infectious Disease"/>
            <person name="Wu L."/>
            <person name="Ma J."/>
        </authorList>
    </citation>
    <scope>NUCLEOTIDE SEQUENCE [LARGE SCALE GENOMIC DNA]</scope>
    <source>
        <strain evidence="2">JCM 18532</strain>
    </source>
</reference>
<dbReference type="InterPro" id="IPR001753">
    <property type="entry name" value="Enoyl-CoA_hydra/iso"/>
</dbReference>
<comment type="caution">
    <text evidence="1">The sequence shown here is derived from an EMBL/GenBank/DDBJ whole genome shotgun (WGS) entry which is preliminary data.</text>
</comment>
<name>A0ABP8YEG4_9ACTN</name>
<dbReference type="SUPFAM" id="SSF52096">
    <property type="entry name" value="ClpP/crotonase"/>
    <property type="match status" value="1"/>
</dbReference>
<evidence type="ECO:0000313" key="1">
    <source>
        <dbReference type="EMBL" id="GAA4726010.1"/>
    </source>
</evidence>